<name>A0ACC2WZW5_9TREE</name>
<reference evidence="1" key="1">
    <citation type="submission" date="2023-04" db="EMBL/GenBank/DDBJ databases">
        <title>Draft Genome sequencing of Naganishia species isolated from polar environments using Oxford Nanopore Technology.</title>
        <authorList>
            <person name="Leo P."/>
            <person name="Venkateswaran K."/>
        </authorList>
    </citation>
    <scope>NUCLEOTIDE SEQUENCE</scope>
    <source>
        <strain evidence="1">MNA-CCFEE 5262</strain>
    </source>
</reference>
<sequence length="723" mass="79717">MELEATPPVQGVAEAPNMPHSTSPTEAPESNKVSNSKAPTQKNENSRAHPALAELNSQLYARGLTRSGLKLEGLNSKAQDQVAKVISKLLSQRADDFKQLESMQTSHRVLSHDLDRLTDLHKDLKKRVIGAEKERELARSQVATLSQKLRREGDAHKLAREDFARAQSALTLVRTQAQHDIKKREVQLERTLQRWQRVSSENARLLSAGYRTGLTCLNPIEAPEQAPRVDSLFDPSIRELDHQIISLQEECEAFRHVTLSTANQLLKLEAIAKQEVEPIRMDAATFFKAHGLSSTQTSSSTSHPLTADTRLREIMARLRSCIETDAEAKQEAERLKKDLLSEMVNSYEGERVQRVKELMEQKMQEMVAALENAKLREGSHPYAQQLQSATHLTSGDVADQAVLAQEKEELEQNRAAVDAEGKRVTETLVRLAQDRAVFEIERTTFLEERRRFEMEKVMQEPPVQPGSPSSSVSFKPSPTNPPRTPEKGGRDDTGHSLSGRSSQGSHPSTSSIEIGISPTKINTRPAISSPLANPTAIRHTAARVRSPLHRRRTIKGPSTPLARFVSHKIVAEKLASAKKSKPVHSIEPTDEEGNIGAETVKPVSRNTQARAPRSTTLTAPTSSSALKSTAKTNERPVPSHSGTSRGLPVKRIHSPPEYLKPDSFSADDAVPRKLTSSTTSRMPPSATAGRKDIPSTVRTARRLEVGQAAGIGPRNAAQTTTWR</sequence>
<dbReference type="EMBL" id="JASBWS010000002">
    <property type="protein sequence ID" value="KAJ9117324.1"/>
    <property type="molecule type" value="Genomic_DNA"/>
</dbReference>
<evidence type="ECO:0000313" key="2">
    <source>
        <dbReference type="Proteomes" id="UP001230649"/>
    </source>
</evidence>
<protein>
    <submittedName>
        <fullName evidence="1">Uncharacterized protein</fullName>
    </submittedName>
</protein>
<keyword evidence="2" id="KW-1185">Reference proteome</keyword>
<accession>A0ACC2WZW5</accession>
<proteinExistence type="predicted"/>
<comment type="caution">
    <text evidence="1">The sequence shown here is derived from an EMBL/GenBank/DDBJ whole genome shotgun (WGS) entry which is preliminary data.</text>
</comment>
<dbReference type="Proteomes" id="UP001230649">
    <property type="component" value="Unassembled WGS sequence"/>
</dbReference>
<gene>
    <name evidence="1" type="ORF">QFC20_000472</name>
</gene>
<organism evidence="1 2">
    <name type="scientific">Naganishia adeliensis</name>
    <dbReference type="NCBI Taxonomy" id="92952"/>
    <lineage>
        <taxon>Eukaryota</taxon>
        <taxon>Fungi</taxon>
        <taxon>Dikarya</taxon>
        <taxon>Basidiomycota</taxon>
        <taxon>Agaricomycotina</taxon>
        <taxon>Tremellomycetes</taxon>
        <taxon>Filobasidiales</taxon>
        <taxon>Filobasidiaceae</taxon>
        <taxon>Naganishia</taxon>
    </lineage>
</organism>
<evidence type="ECO:0000313" key="1">
    <source>
        <dbReference type="EMBL" id="KAJ9117324.1"/>
    </source>
</evidence>